<gene>
    <name evidence="10" type="ORF">LC1Nh_0031</name>
</gene>
<dbReference type="KEGG" id="ncon:LC1Nh_0031"/>
<evidence type="ECO:0000256" key="3">
    <source>
        <dbReference type="ARBA" id="ARBA00022692"/>
    </source>
</evidence>
<dbReference type="OrthoDB" id="11469at2157"/>
<sequence>MIRDLFYIAYRNIRHRGRRSWLTVIGVFIGIAAVVSLVSLGQGLQTSVEQEFEQIGSDKLFINSAGSATSTSAERLDNDDLRTVRRSQSVGTADGVIFATTTSKYNDRQEFVTVLGTPTGESQDLIKESWALEIEEGREIQSTDTSSIVIGSQVAERLFGEEISLRNSLTVNGKKFRVVGIYKSTGDPSIDQAVVMPYQTSADLVDRDGETYDWVFAQIQEGFESDEAKKEVEKNLRNERGVDEGEESFSVSTQEDLVSSFNSILSIVRGVVIGIASISLLVGAVNIMNTMYTSVTQRTSEIGVMKAIGATRKQIMTLFIFEAGIIGMIGGILGVTVGATLSTIASYAATQAIEIQINPYLGPELLIGATAFSFIVGILSGVLPARRAAKMPPAEALRYE</sequence>
<organism evidence="10 11">
    <name type="scientific">Candidatus Nanohalobium constans</name>
    <dbReference type="NCBI Taxonomy" id="2565781"/>
    <lineage>
        <taxon>Archaea</taxon>
        <taxon>Candidatus Nanohalarchaeota</taxon>
        <taxon>Candidatus Nanohalobia</taxon>
        <taxon>Candidatus Nanohalobiales</taxon>
        <taxon>Candidatus Nanohalobiaceae</taxon>
        <taxon>Candidatus Nanohalobium</taxon>
    </lineage>
</organism>
<dbReference type="InterPro" id="IPR050250">
    <property type="entry name" value="Macrolide_Exporter_MacB"/>
</dbReference>
<dbReference type="GO" id="GO:0005886">
    <property type="term" value="C:plasma membrane"/>
    <property type="evidence" value="ECO:0007669"/>
    <property type="project" value="UniProtKB-SubCell"/>
</dbReference>
<keyword evidence="2" id="KW-1003">Cell membrane</keyword>
<evidence type="ECO:0000259" key="9">
    <source>
        <dbReference type="Pfam" id="PF12704"/>
    </source>
</evidence>
<reference evidence="11" key="1">
    <citation type="submission" date="2019-05" db="EMBL/GenBank/DDBJ databases">
        <title>Candidatus Nanohalobium constans, a novel model system to study the DPANN nano-sized archaea: genomic and physiological characterization of a nanoarchaeon co-cultured with its chitinotrophic host.</title>
        <authorList>
            <person name="La Cono V."/>
            <person name="Arcadi E."/>
            <person name="Crisafi F."/>
            <person name="Denaro R."/>
            <person name="La Spada G."/>
            <person name="Messina E."/>
            <person name="Smedile F."/>
            <person name="Toshchakov S.V."/>
            <person name="Shevchenko M.A."/>
            <person name="Golyshin P.N."/>
            <person name="Golyshina O.V."/>
            <person name="Ferrer M."/>
            <person name="Rohde M."/>
            <person name="Mushegian A."/>
            <person name="Sorokin D.Y."/>
            <person name="Giuliano L."/>
            <person name="Yakimov M.M."/>
        </authorList>
    </citation>
    <scope>NUCLEOTIDE SEQUENCE [LARGE SCALE GENOMIC DNA]</scope>
    <source>
        <strain evidence="11">LC1Nh</strain>
    </source>
</reference>
<dbReference type="AlphaFoldDB" id="A0A5Q0UFH1"/>
<dbReference type="RefSeq" id="WP_153549678.1">
    <property type="nucleotide sequence ID" value="NZ_CP040089.1"/>
</dbReference>
<dbReference type="InterPro" id="IPR025857">
    <property type="entry name" value="MacB_PCD"/>
</dbReference>
<evidence type="ECO:0000256" key="1">
    <source>
        <dbReference type="ARBA" id="ARBA00004651"/>
    </source>
</evidence>
<evidence type="ECO:0000259" key="8">
    <source>
        <dbReference type="Pfam" id="PF02687"/>
    </source>
</evidence>
<dbReference type="Pfam" id="PF02687">
    <property type="entry name" value="FtsX"/>
    <property type="match status" value="1"/>
</dbReference>
<feature type="domain" description="MacB-like periplasmic core" evidence="9">
    <location>
        <begin position="20"/>
        <end position="234"/>
    </location>
</feature>
<accession>A0A5Q0UFH1</accession>
<feature type="transmembrane region" description="Helical" evidence="7">
    <location>
        <begin position="365"/>
        <end position="383"/>
    </location>
</feature>
<keyword evidence="4 7" id="KW-1133">Transmembrane helix</keyword>
<dbReference type="GeneID" id="42364411"/>
<proteinExistence type="inferred from homology"/>
<protein>
    <submittedName>
        <fullName evidence="10">ABC transport system permease protein</fullName>
    </submittedName>
</protein>
<name>A0A5Q0UFH1_9ARCH</name>
<feature type="domain" description="ABC3 transporter permease C-terminal" evidence="8">
    <location>
        <begin position="275"/>
        <end position="393"/>
    </location>
</feature>
<feature type="transmembrane region" description="Helical" evidence="7">
    <location>
        <begin position="315"/>
        <end position="345"/>
    </location>
</feature>
<feature type="transmembrane region" description="Helical" evidence="7">
    <location>
        <begin position="21"/>
        <end position="40"/>
    </location>
</feature>
<feature type="transmembrane region" description="Helical" evidence="7">
    <location>
        <begin position="267"/>
        <end position="288"/>
    </location>
</feature>
<dbReference type="InterPro" id="IPR003838">
    <property type="entry name" value="ABC3_permease_C"/>
</dbReference>
<evidence type="ECO:0000256" key="5">
    <source>
        <dbReference type="ARBA" id="ARBA00023136"/>
    </source>
</evidence>
<comment type="subcellular location">
    <subcellularLocation>
        <location evidence="1">Cell membrane</location>
        <topology evidence="1">Multi-pass membrane protein</topology>
    </subcellularLocation>
</comment>
<evidence type="ECO:0000256" key="2">
    <source>
        <dbReference type="ARBA" id="ARBA00022475"/>
    </source>
</evidence>
<keyword evidence="11" id="KW-1185">Reference proteome</keyword>
<evidence type="ECO:0000313" key="11">
    <source>
        <dbReference type="Proteomes" id="UP000377803"/>
    </source>
</evidence>
<dbReference type="Proteomes" id="UP000377803">
    <property type="component" value="Chromosome"/>
</dbReference>
<dbReference type="PANTHER" id="PTHR30572">
    <property type="entry name" value="MEMBRANE COMPONENT OF TRANSPORTER-RELATED"/>
    <property type="match status" value="1"/>
</dbReference>
<dbReference type="EMBL" id="CP040089">
    <property type="protein sequence ID" value="QGA79940.1"/>
    <property type="molecule type" value="Genomic_DNA"/>
</dbReference>
<evidence type="ECO:0000313" key="10">
    <source>
        <dbReference type="EMBL" id="QGA79940.1"/>
    </source>
</evidence>
<dbReference type="GO" id="GO:0022857">
    <property type="term" value="F:transmembrane transporter activity"/>
    <property type="evidence" value="ECO:0007669"/>
    <property type="project" value="TreeGrafter"/>
</dbReference>
<evidence type="ECO:0000256" key="4">
    <source>
        <dbReference type="ARBA" id="ARBA00022989"/>
    </source>
</evidence>
<dbReference type="PANTHER" id="PTHR30572:SF4">
    <property type="entry name" value="ABC TRANSPORTER PERMEASE YTRF"/>
    <property type="match status" value="1"/>
</dbReference>
<comment type="similarity">
    <text evidence="6">Belongs to the ABC-4 integral membrane protein family.</text>
</comment>
<dbReference type="Pfam" id="PF12704">
    <property type="entry name" value="MacB_PCD"/>
    <property type="match status" value="1"/>
</dbReference>
<evidence type="ECO:0000256" key="7">
    <source>
        <dbReference type="SAM" id="Phobius"/>
    </source>
</evidence>
<keyword evidence="5 7" id="KW-0472">Membrane</keyword>
<keyword evidence="3 7" id="KW-0812">Transmembrane</keyword>
<evidence type="ECO:0000256" key="6">
    <source>
        <dbReference type="ARBA" id="ARBA00038076"/>
    </source>
</evidence>